<evidence type="ECO:0000256" key="5">
    <source>
        <dbReference type="ARBA" id="ARBA00022737"/>
    </source>
</evidence>
<evidence type="ECO:0000256" key="3">
    <source>
        <dbReference type="ARBA" id="ARBA00022490"/>
    </source>
</evidence>
<keyword evidence="4" id="KW-0493">Microtubule</keyword>
<comment type="similarity">
    <text evidence="2">Belongs to the kinesin light chain family.</text>
</comment>
<keyword evidence="6" id="KW-0802">TPR repeat</keyword>
<dbReference type="GO" id="GO:0007018">
    <property type="term" value="P:microtubule-based movement"/>
    <property type="evidence" value="ECO:0007669"/>
    <property type="project" value="TreeGrafter"/>
</dbReference>
<keyword evidence="5" id="KW-0677">Repeat</keyword>
<gene>
    <name evidence="10" type="ORF">J4573_06840</name>
</gene>
<evidence type="ECO:0000256" key="7">
    <source>
        <dbReference type="ARBA" id="ARBA00023054"/>
    </source>
</evidence>
<dbReference type="GO" id="GO:0005737">
    <property type="term" value="C:cytoplasm"/>
    <property type="evidence" value="ECO:0007669"/>
    <property type="project" value="TreeGrafter"/>
</dbReference>
<accession>A0A939P719</accession>
<organism evidence="10 11">
    <name type="scientific">Actinomadura barringtoniae</name>
    <dbReference type="NCBI Taxonomy" id="1427535"/>
    <lineage>
        <taxon>Bacteria</taxon>
        <taxon>Bacillati</taxon>
        <taxon>Actinomycetota</taxon>
        <taxon>Actinomycetes</taxon>
        <taxon>Streptosporangiales</taxon>
        <taxon>Thermomonosporaceae</taxon>
        <taxon>Actinomadura</taxon>
    </lineage>
</organism>
<keyword evidence="9" id="KW-0206">Cytoskeleton</keyword>
<dbReference type="SUPFAM" id="SSF48452">
    <property type="entry name" value="TPR-like"/>
    <property type="match status" value="1"/>
</dbReference>
<evidence type="ECO:0000256" key="9">
    <source>
        <dbReference type="ARBA" id="ARBA00023212"/>
    </source>
</evidence>
<dbReference type="InterPro" id="IPR002151">
    <property type="entry name" value="Kinesin_light"/>
</dbReference>
<evidence type="ECO:0000256" key="8">
    <source>
        <dbReference type="ARBA" id="ARBA00023175"/>
    </source>
</evidence>
<dbReference type="AlphaFoldDB" id="A0A939P719"/>
<evidence type="ECO:0000256" key="1">
    <source>
        <dbReference type="ARBA" id="ARBA00004245"/>
    </source>
</evidence>
<dbReference type="InterPro" id="IPR011990">
    <property type="entry name" value="TPR-like_helical_dom_sf"/>
</dbReference>
<dbReference type="Proteomes" id="UP000669179">
    <property type="component" value="Unassembled WGS sequence"/>
</dbReference>
<dbReference type="PANTHER" id="PTHR45783:SF3">
    <property type="entry name" value="KINESIN LIGHT CHAIN"/>
    <property type="match status" value="1"/>
</dbReference>
<reference evidence="10" key="1">
    <citation type="submission" date="2021-03" db="EMBL/GenBank/DDBJ databases">
        <authorList>
            <person name="Kanchanasin P."/>
            <person name="Saeng-In P."/>
            <person name="Phongsopitanun W."/>
            <person name="Yuki M."/>
            <person name="Kudo T."/>
            <person name="Ohkuma M."/>
            <person name="Tanasupawat S."/>
        </authorList>
    </citation>
    <scope>NUCLEOTIDE SEQUENCE</scope>
    <source>
        <strain evidence="10">GKU 128</strain>
    </source>
</reference>
<sequence>MAVHETDAFVLRVQEFQGQGAFHMSQGQYPQAEKLLLEALALCWDLGEGGAMLAAGVSNELGVLYKATGRIDEAEPCYWHALEIFERILGPDHPQIASIYHNLAGLEHSRRNWPEAERLGRRSVAIRERSLGPGHIEVAADKAALAAVLVDAGKPAEATRLLNEVLAVFEAEVCSGDHEAEAVHRHCLSLVDEDHPLHLACLHRLARLHEVSGA</sequence>
<dbReference type="PANTHER" id="PTHR45783">
    <property type="entry name" value="KINESIN LIGHT CHAIN"/>
    <property type="match status" value="1"/>
</dbReference>
<protein>
    <submittedName>
        <fullName evidence="10">Tetratricopeptide repeat protein</fullName>
    </submittedName>
</protein>
<evidence type="ECO:0000256" key="2">
    <source>
        <dbReference type="ARBA" id="ARBA00009622"/>
    </source>
</evidence>
<dbReference type="SMART" id="SM00028">
    <property type="entry name" value="TPR"/>
    <property type="match status" value="4"/>
</dbReference>
<dbReference type="RefSeq" id="WP_208254376.1">
    <property type="nucleotide sequence ID" value="NZ_JAGEOJ010000002.1"/>
</dbReference>
<dbReference type="GO" id="GO:0005874">
    <property type="term" value="C:microtubule"/>
    <property type="evidence" value="ECO:0007669"/>
    <property type="project" value="UniProtKB-KW"/>
</dbReference>
<name>A0A939P719_9ACTN</name>
<dbReference type="GO" id="GO:0019894">
    <property type="term" value="F:kinesin binding"/>
    <property type="evidence" value="ECO:0007669"/>
    <property type="project" value="TreeGrafter"/>
</dbReference>
<dbReference type="InterPro" id="IPR019734">
    <property type="entry name" value="TPR_rpt"/>
</dbReference>
<evidence type="ECO:0000256" key="6">
    <source>
        <dbReference type="ARBA" id="ARBA00022803"/>
    </source>
</evidence>
<evidence type="ECO:0000256" key="4">
    <source>
        <dbReference type="ARBA" id="ARBA00022701"/>
    </source>
</evidence>
<dbReference type="Pfam" id="PF13374">
    <property type="entry name" value="TPR_10"/>
    <property type="match status" value="1"/>
</dbReference>
<comment type="caution">
    <text evidence="10">The sequence shown here is derived from an EMBL/GenBank/DDBJ whole genome shotgun (WGS) entry which is preliminary data.</text>
</comment>
<keyword evidence="7" id="KW-0175">Coiled coil</keyword>
<dbReference type="Gene3D" id="1.25.40.10">
    <property type="entry name" value="Tetratricopeptide repeat domain"/>
    <property type="match status" value="1"/>
</dbReference>
<dbReference type="EMBL" id="JAGEOJ010000002">
    <property type="protein sequence ID" value="MBO2446801.1"/>
    <property type="molecule type" value="Genomic_DNA"/>
</dbReference>
<comment type="subcellular location">
    <subcellularLocation>
        <location evidence="1">Cytoplasm</location>
        <location evidence="1">Cytoskeleton</location>
    </subcellularLocation>
</comment>
<keyword evidence="11" id="KW-1185">Reference proteome</keyword>
<keyword evidence="3" id="KW-0963">Cytoplasm</keyword>
<evidence type="ECO:0000313" key="11">
    <source>
        <dbReference type="Proteomes" id="UP000669179"/>
    </source>
</evidence>
<proteinExistence type="inferred from homology"/>
<dbReference type="GO" id="GO:0005871">
    <property type="term" value="C:kinesin complex"/>
    <property type="evidence" value="ECO:0007669"/>
    <property type="project" value="InterPro"/>
</dbReference>
<keyword evidence="8" id="KW-0505">Motor protein</keyword>
<dbReference type="Pfam" id="PF13424">
    <property type="entry name" value="TPR_12"/>
    <property type="match status" value="1"/>
</dbReference>
<evidence type="ECO:0000313" key="10">
    <source>
        <dbReference type="EMBL" id="MBO2446801.1"/>
    </source>
</evidence>